<keyword evidence="6" id="KW-1185">Reference proteome</keyword>
<dbReference type="CDD" id="cd14659">
    <property type="entry name" value="Imelysin-like_IPPA"/>
    <property type="match status" value="1"/>
</dbReference>
<keyword evidence="2 3" id="KW-0732">Signal</keyword>
<comment type="subcellular location">
    <subcellularLocation>
        <location evidence="1">Cell envelope</location>
    </subcellularLocation>
</comment>
<dbReference type="Gene3D" id="1.20.1420.20">
    <property type="entry name" value="M75 peptidase, HXXE motif"/>
    <property type="match status" value="1"/>
</dbReference>
<dbReference type="GO" id="GO:0030313">
    <property type="term" value="C:cell envelope"/>
    <property type="evidence" value="ECO:0007669"/>
    <property type="project" value="UniProtKB-SubCell"/>
</dbReference>
<reference evidence="6" key="1">
    <citation type="submission" date="2016-10" db="EMBL/GenBank/DDBJ databases">
        <authorList>
            <person name="Varghese N."/>
            <person name="Submissions S."/>
        </authorList>
    </citation>
    <scope>NUCLEOTIDE SEQUENCE [LARGE SCALE GENOMIC DNA]</scope>
    <source>
        <strain evidence="6">CGMCC 1.1761</strain>
    </source>
</reference>
<evidence type="ECO:0000259" key="4">
    <source>
        <dbReference type="Pfam" id="PF09375"/>
    </source>
</evidence>
<feature type="domain" description="Imelysin-like" evidence="4">
    <location>
        <begin position="57"/>
        <end position="350"/>
    </location>
</feature>
<evidence type="ECO:0000313" key="5">
    <source>
        <dbReference type="EMBL" id="SCW92723.1"/>
    </source>
</evidence>
<feature type="signal peptide" evidence="3">
    <location>
        <begin position="1"/>
        <end position="19"/>
    </location>
</feature>
<name>A0A1G4UGD5_9HYPH</name>
<evidence type="ECO:0000256" key="3">
    <source>
        <dbReference type="SAM" id="SignalP"/>
    </source>
</evidence>
<sequence>MNRSPVAVALALASQIGQAAQGVPGLATATTLLTTLFIGRAHAAPVSAPEIVQSWLLPRYDTLLASAKAQQAAWDDFCKAPSAQGVKELKARFQAVSEGWSAVEFITFGPVMLSLRPDRFNLFPERRNAVGRSVAELLADPTDERLQPQRFFRLSAAAQGLPALERLLYDEGAEAALVAGPEAARRCALGQAVALNLVTIAGEIRAGWGSPSEGLLAQLIAGKADPVYFPDPNALLSQIVTDLAGAYQRVVDQRLLVVLGKNIDEAKPLLADRRRSGLSKETIVAIVTSAGALAQALSTGLDAKDQAGLAATLQVAQAAAQGLPEDIGDAATTPEGRKALQAAVAAFKAAQAGIARPLAAGLGVPLGFNALDGD</sequence>
<evidence type="ECO:0000256" key="2">
    <source>
        <dbReference type="ARBA" id="ARBA00022729"/>
    </source>
</evidence>
<evidence type="ECO:0000313" key="6">
    <source>
        <dbReference type="Proteomes" id="UP000198889"/>
    </source>
</evidence>
<accession>A0A1G4UGD5</accession>
<feature type="chain" id="PRO_5011591029" description="Imelysin-like domain-containing protein" evidence="3">
    <location>
        <begin position="20"/>
        <end position="374"/>
    </location>
</feature>
<organism evidence="5 6">
    <name type="scientific">Ancylobacter rudongensis</name>
    <dbReference type="NCBI Taxonomy" id="177413"/>
    <lineage>
        <taxon>Bacteria</taxon>
        <taxon>Pseudomonadati</taxon>
        <taxon>Pseudomonadota</taxon>
        <taxon>Alphaproteobacteria</taxon>
        <taxon>Hyphomicrobiales</taxon>
        <taxon>Xanthobacteraceae</taxon>
        <taxon>Ancylobacter</taxon>
    </lineage>
</organism>
<dbReference type="AlphaFoldDB" id="A0A1G4UGD5"/>
<dbReference type="InterPro" id="IPR038352">
    <property type="entry name" value="Imelysin_sf"/>
</dbReference>
<protein>
    <recommendedName>
        <fullName evidence="4">Imelysin-like domain-containing protein</fullName>
    </recommendedName>
</protein>
<dbReference type="Proteomes" id="UP000198889">
    <property type="component" value="Unassembled WGS sequence"/>
</dbReference>
<evidence type="ECO:0000256" key="1">
    <source>
        <dbReference type="ARBA" id="ARBA00004196"/>
    </source>
</evidence>
<dbReference type="STRING" id="177413.SAMN05660859_3898"/>
<dbReference type="RefSeq" id="WP_091443105.1">
    <property type="nucleotide sequence ID" value="NZ_FMTP01000007.1"/>
</dbReference>
<proteinExistence type="predicted"/>
<dbReference type="Pfam" id="PF09375">
    <property type="entry name" value="Peptidase_M75"/>
    <property type="match status" value="1"/>
</dbReference>
<dbReference type="InterPro" id="IPR018976">
    <property type="entry name" value="Imelysin-like"/>
</dbReference>
<dbReference type="InterPro" id="IPR034984">
    <property type="entry name" value="Imelysin-like_IPPA"/>
</dbReference>
<dbReference type="EMBL" id="FMTP01000007">
    <property type="protein sequence ID" value="SCW92723.1"/>
    <property type="molecule type" value="Genomic_DNA"/>
</dbReference>
<gene>
    <name evidence="5" type="ORF">SAMN05660859_3898</name>
</gene>